<dbReference type="GO" id="GO:0016592">
    <property type="term" value="C:mediator complex"/>
    <property type="evidence" value="ECO:0007669"/>
    <property type="project" value="InterPro"/>
</dbReference>
<evidence type="ECO:0000256" key="5">
    <source>
        <dbReference type="ARBA" id="ARBA00023159"/>
    </source>
</evidence>
<dbReference type="InterPro" id="IPR009401">
    <property type="entry name" value="Med13_C"/>
</dbReference>
<dbReference type="AlphaFoldDB" id="A0A183U9B1"/>
<evidence type="ECO:0000313" key="11">
    <source>
        <dbReference type="Proteomes" id="UP000050794"/>
    </source>
</evidence>
<keyword evidence="7 8" id="KW-0539">Nucleus</keyword>
<accession>A0A183U9B1</accession>
<protein>
    <recommendedName>
        <fullName evidence="8">Mediator of RNA polymerase II transcription subunit 13</fullName>
    </recommendedName>
</protein>
<comment type="subunit">
    <text evidence="8">Component of the Mediator complex.</text>
</comment>
<evidence type="ECO:0000259" key="10">
    <source>
        <dbReference type="Pfam" id="PF06333"/>
    </source>
</evidence>
<evidence type="ECO:0000256" key="7">
    <source>
        <dbReference type="ARBA" id="ARBA00023242"/>
    </source>
</evidence>
<evidence type="ECO:0000256" key="1">
    <source>
        <dbReference type="ARBA" id="ARBA00004123"/>
    </source>
</evidence>
<dbReference type="GO" id="GO:0003712">
    <property type="term" value="F:transcription coregulator activity"/>
    <property type="evidence" value="ECO:0007669"/>
    <property type="project" value="InterPro"/>
</dbReference>
<evidence type="ECO:0000256" key="9">
    <source>
        <dbReference type="SAM" id="MobiDB-lite"/>
    </source>
</evidence>
<comment type="subcellular location">
    <subcellularLocation>
        <location evidence="1 8">Nucleus</location>
    </subcellularLocation>
</comment>
<evidence type="ECO:0000256" key="3">
    <source>
        <dbReference type="ARBA" id="ARBA00022491"/>
    </source>
</evidence>
<name>A0A183U9B1_TOXCA</name>
<evidence type="ECO:0000256" key="2">
    <source>
        <dbReference type="ARBA" id="ARBA00009354"/>
    </source>
</evidence>
<keyword evidence="11" id="KW-1185">Reference proteome</keyword>
<evidence type="ECO:0000256" key="4">
    <source>
        <dbReference type="ARBA" id="ARBA00023015"/>
    </source>
</evidence>
<reference evidence="12" key="1">
    <citation type="submission" date="2016-06" db="UniProtKB">
        <authorList>
            <consortium name="WormBaseParasite"/>
        </authorList>
    </citation>
    <scope>IDENTIFICATION</scope>
</reference>
<keyword evidence="4 8" id="KW-0805">Transcription regulation</keyword>
<dbReference type="Proteomes" id="UP000050794">
    <property type="component" value="Unassembled WGS sequence"/>
</dbReference>
<organism evidence="11 12">
    <name type="scientific">Toxocara canis</name>
    <name type="common">Canine roundworm</name>
    <dbReference type="NCBI Taxonomy" id="6265"/>
    <lineage>
        <taxon>Eukaryota</taxon>
        <taxon>Metazoa</taxon>
        <taxon>Ecdysozoa</taxon>
        <taxon>Nematoda</taxon>
        <taxon>Chromadorea</taxon>
        <taxon>Rhabditida</taxon>
        <taxon>Spirurina</taxon>
        <taxon>Ascaridomorpha</taxon>
        <taxon>Ascaridoidea</taxon>
        <taxon>Toxocaridae</taxon>
        <taxon>Toxocara</taxon>
    </lineage>
</organism>
<feature type="domain" description="Mediator complex subunit Med13 C-terminal" evidence="10">
    <location>
        <begin position="1"/>
        <end position="77"/>
    </location>
</feature>
<comment type="similarity">
    <text evidence="2 8">Belongs to the Mediator complex subunit 13 family.</text>
</comment>
<sequence length="126" mass="13558">LVSLEPEAHVRIFPSSLQHDERFAKNARYRTLTTPDDCSCTHILVFPTSPELNLDHQGGSGAAELEEDDFSNLLTEEIGEEFSDLIGNGEDLISNASGPPPPSASFRVGGNTGIPSDYAGKCVGRR</sequence>
<dbReference type="Pfam" id="PF06333">
    <property type="entry name" value="Med13_C"/>
    <property type="match status" value="1"/>
</dbReference>
<dbReference type="WBParaSite" id="TCNE_0000508101-mRNA-1">
    <property type="protein sequence ID" value="TCNE_0000508101-mRNA-1"/>
    <property type="gene ID" value="TCNE_0000508101"/>
</dbReference>
<keyword evidence="5 8" id="KW-0010">Activator</keyword>
<evidence type="ECO:0000313" key="12">
    <source>
        <dbReference type="WBParaSite" id="TCNE_0000508101-mRNA-1"/>
    </source>
</evidence>
<proteinExistence type="inferred from homology"/>
<evidence type="ECO:0000256" key="8">
    <source>
        <dbReference type="RuleBase" id="RU364134"/>
    </source>
</evidence>
<comment type="function">
    <text evidence="8">Component of the Mediator complex, a coactivator involved in regulated transcription of nearly all RNA polymerase II-dependent genes. Mediator functions as a bridge to convey information from gene-specific regulatory proteins to the basal RNA polymerase II transcription machinery. Mediator is recruited to promoters by direct interactions with regulatory proteins and serves as a scaffold for the assembly of a functional preinitiation complex with RNA polymerase II and the general transcription factors.</text>
</comment>
<keyword evidence="6 8" id="KW-0804">Transcription</keyword>
<dbReference type="GO" id="GO:0006357">
    <property type="term" value="P:regulation of transcription by RNA polymerase II"/>
    <property type="evidence" value="ECO:0007669"/>
    <property type="project" value="InterPro"/>
</dbReference>
<evidence type="ECO:0000256" key="6">
    <source>
        <dbReference type="ARBA" id="ARBA00023163"/>
    </source>
</evidence>
<feature type="region of interest" description="Disordered" evidence="9">
    <location>
        <begin position="89"/>
        <end position="112"/>
    </location>
</feature>
<keyword evidence="3 8" id="KW-0678">Repressor</keyword>